<protein>
    <submittedName>
        <fullName evidence="1">Uncharacterized protein</fullName>
    </submittedName>
</protein>
<gene>
    <name evidence="1" type="ORF">TRIUR3_04466</name>
</gene>
<name>M8AGU0_TRIUA</name>
<dbReference type="AlphaFoldDB" id="M8AGU0"/>
<proteinExistence type="predicted"/>
<reference evidence="1" key="1">
    <citation type="journal article" date="2013" name="Nature">
        <title>Draft genome of the wheat A-genome progenitor Triticum urartu.</title>
        <authorList>
            <person name="Ling H.Q."/>
            <person name="Zhao S."/>
            <person name="Liu D."/>
            <person name="Wang J."/>
            <person name="Sun H."/>
            <person name="Zhang C."/>
            <person name="Fan H."/>
            <person name="Li D."/>
            <person name="Dong L."/>
            <person name="Tao Y."/>
            <person name="Gao C."/>
            <person name="Wu H."/>
            <person name="Li Y."/>
            <person name="Cui Y."/>
            <person name="Guo X."/>
            <person name="Zheng S."/>
            <person name="Wang B."/>
            <person name="Yu K."/>
            <person name="Liang Q."/>
            <person name="Yang W."/>
            <person name="Lou X."/>
            <person name="Chen J."/>
            <person name="Feng M."/>
            <person name="Jian J."/>
            <person name="Zhang X."/>
            <person name="Luo G."/>
            <person name="Jiang Y."/>
            <person name="Liu J."/>
            <person name="Wang Z."/>
            <person name="Sha Y."/>
            <person name="Zhang B."/>
            <person name="Wu H."/>
            <person name="Tang D."/>
            <person name="Shen Q."/>
            <person name="Xue P."/>
            <person name="Zou S."/>
            <person name="Wang X."/>
            <person name="Liu X."/>
            <person name="Wang F."/>
            <person name="Yang Y."/>
            <person name="An X."/>
            <person name="Dong Z."/>
            <person name="Zhang K."/>
            <person name="Zhang X."/>
            <person name="Luo M.C."/>
            <person name="Dvorak J."/>
            <person name="Tong Y."/>
            <person name="Wang J."/>
            <person name="Yang H."/>
            <person name="Li Z."/>
            <person name="Wang D."/>
            <person name="Zhang A."/>
            <person name="Wang J."/>
        </authorList>
    </citation>
    <scope>NUCLEOTIDE SEQUENCE</scope>
</reference>
<dbReference type="EMBL" id="KD115236">
    <property type="protein sequence ID" value="EMS59934.1"/>
    <property type="molecule type" value="Genomic_DNA"/>
</dbReference>
<sequence>MLLCPATAAVLVIRLLGLLLLPVCGLVKIVGHESHHSLCPSRSLTPPSVNCYSKQDKKHGMLKFKSLRWLVGPDRCRAEVMQCALKWSKQKKKVVAEGRSRTRLSSKSLLTFDAVASRPLLISHICISILVCSTSIDSLYQQD</sequence>
<evidence type="ECO:0000313" key="1">
    <source>
        <dbReference type="EMBL" id="EMS59934.1"/>
    </source>
</evidence>
<accession>M8AGU0</accession>
<organism evidence="1">
    <name type="scientific">Triticum urartu</name>
    <name type="common">Red wild einkorn</name>
    <name type="synonym">Crithodium urartu</name>
    <dbReference type="NCBI Taxonomy" id="4572"/>
    <lineage>
        <taxon>Eukaryota</taxon>
        <taxon>Viridiplantae</taxon>
        <taxon>Streptophyta</taxon>
        <taxon>Embryophyta</taxon>
        <taxon>Tracheophyta</taxon>
        <taxon>Spermatophyta</taxon>
        <taxon>Magnoliopsida</taxon>
        <taxon>Liliopsida</taxon>
        <taxon>Poales</taxon>
        <taxon>Poaceae</taxon>
        <taxon>BOP clade</taxon>
        <taxon>Pooideae</taxon>
        <taxon>Triticodae</taxon>
        <taxon>Triticeae</taxon>
        <taxon>Triticinae</taxon>
        <taxon>Triticum</taxon>
    </lineage>
</organism>